<dbReference type="Proteomes" id="UP000199341">
    <property type="component" value="Unassembled WGS sequence"/>
</dbReference>
<dbReference type="Pfam" id="PF01408">
    <property type="entry name" value="GFO_IDH_MocA"/>
    <property type="match status" value="1"/>
</dbReference>
<evidence type="ECO:0000259" key="1">
    <source>
        <dbReference type="Pfam" id="PF01408"/>
    </source>
</evidence>
<evidence type="ECO:0000313" key="3">
    <source>
        <dbReference type="EMBL" id="SDM78467.1"/>
    </source>
</evidence>
<proteinExistence type="predicted"/>
<feature type="domain" description="Gal80p-like C-terminal" evidence="2">
    <location>
        <begin position="131"/>
        <end position="271"/>
    </location>
</feature>
<dbReference type="InterPro" id="IPR051317">
    <property type="entry name" value="Gfo/Idh/MocA_oxidoreduct"/>
</dbReference>
<organism evidence="3 4">
    <name type="scientific">Actinacidiphila guanduensis</name>
    <dbReference type="NCBI Taxonomy" id="310781"/>
    <lineage>
        <taxon>Bacteria</taxon>
        <taxon>Bacillati</taxon>
        <taxon>Actinomycetota</taxon>
        <taxon>Actinomycetes</taxon>
        <taxon>Kitasatosporales</taxon>
        <taxon>Streptomycetaceae</taxon>
        <taxon>Actinacidiphila</taxon>
    </lineage>
</organism>
<keyword evidence="4" id="KW-1185">Reference proteome</keyword>
<dbReference type="InterPro" id="IPR055080">
    <property type="entry name" value="Gal80p-like_C"/>
</dbReference>
<dbReference type="PANTHER" id="PTHR43708:SF1">
    <property type="entry name" value="GALACTOSE_LACTOSE METABOLISM REGULATORY PROTEIN GAL80"/>
    <property type="match status" value="1"/>
</dbReference>
<dbReference type="GO" id="GO:0000166">
    <property type="term" value="F:nucleotide binding"/>
    <property type="evidence" value="ECO:0007669"/>
    <property type="project" value="InterPro"/>
</dbReference>
<dbReference type="SUPFAM" id="SSF51735">
    <property type="entry name" value="NAD(P)-binding Rossmann-fold domains"/>
    <property type="match status" value="1"/>
</dbReference>
<evidence type="ECO:0000313" key="4">
    <source>
        <dbReference type="Proteomes" id="UP000199341"/>
    </source>
</evidence>
<dbReference type="Gene3D" id="3.30.360.10">
    <property type="entry name" value="Dihydrodipicolinate Reductase, domain 2"/>
    <property type="match status" value="1"/>
</dbReference>
<name>A0A1G9W2M5_9ACTN</name>
<dbReference type="InterPro" id="IPR036291">
    <property type="entry name" value="NAD(P)-bd_dom_sf"/>
</dbReference>
<dbReference type="PANTHER" id="PTHR43708">
    <property type="entry name" value="CONSERVED EXPRESSED OXIDOREDUCTASE (EUROFUNG)"/>
    <property type="match status" value="1"/>
</dbReference>
<dbReference type="STRING" id="310781.SAMN05216259_101483"/>
<gene>
    <name evidence="3" type="ORF">SAMN05216259_101483</name>
</gene>
<reference evidence="3 4" key="1">
    <citation type="submission" date="2016-10" db="EMBL/GenBank/DDBJ databases">
        <authorList>
            <person name="de Groot N.N."/>
        </authorList>
    </citation>
    <scope>NUCLEOTIDE SEQUENCE [LARGE SCALE GENOMIC DNA]</scope>
    <source>
        <strain evidence="3 4">CGMCC 4.2022</strain>
    </source>
</reference>
<evidence type="ECO:0000259" key="2">
    <source>
        <dbReference type="Pfam" id="PF22685"/>
    </source>
</evidence>
<dbReference type="Pfam" id="PF22685">
    <property type="entry name" value="Gal80p_C-like"/>
    <property type="match status" value="1"/>
</dbReference>
<dbReference type="Gene3D" id="3.40.50.720">
    <property type="entry name" value="NAD(P)-binding Rossmann-like Domain"/>
    <property type="match status" value="1"/>
</dbReference>
<sequence>MGTTIGVGVVGLSAKGNWGAVAHWPAIEAVPGVQLRGLTAGSPESTAAAAQRYGVPGYDSVAEMASREEIDLIAITVRVPEHRRLLEPVLASGKAVLCEWPLARDLAEAEFLRDSGRPGPRFTGLQGHVSPTTRWVRDLVADGYVGEVLSSSMICSFPGGGATFTSGSAYTADAANGATMMTIPFAHALDMQAVVLGELSAVTATVATVRPQAVNTDTGEAIVKTAPDQIAVTGRLPGGAVAGMHFRGGALRTTPYVWEIDGTRGSLRITGDVGLPMSAALAVEGARDQETLSPLKPPAGYDRFPELAGTPAHNVAHLYAEVAEALSGRASEAPGFDYAVELHRSLESVDAIARRGSEG</sequence>
<protein>
    <submittedName>
        <fullName evidence="3">Predicted dehydrogenase</fullName>
    </submittedName>
</protein>
<dbReference type="SUPFAM" id="SSF55347">
    <property type="entry name" value="Glyceraldehyde-3-phosphate dehydrogenase-like, C-terminal domain"/>
    <property type="match status" value="1"/>
</dbReference>
<dbReference type="InterPro" id="IPR000683">
    <property type="entry name" value="Gfo/Idh/MocA-like_OxRdtase_N"/>
</dbReference>
<dbReference type="OrthoDB" id="9815825at2"/>
<dbReference type="RefSeq" id="WP_093782526.1">
    <property type="nucleotide sequence ID" value="NZ_FNIE01000001.1"/>
</dbReference>
<dbReference type="EMBL" id="FNIE01000001">
    <property type="protein sequence ID" value="SDM78467.1"/>
    <property type="molecule type" value="Genomic_DNA"/>
</dbReference>
<accession>A0A1G9W2M5</accession>
<dbReference type="AlphaFoldDB" id="A0A1G9W2M5"/>
<feature type="domain" description="Gfo/Idh/MocA-like oxidoreductase N-terminal" evidence="1">
    <location>
        <begin position="6"/>
        <end position="110"/>
    </location>
</feature>